<dbReference type="PANTHER" id="PTHR32468">
    <property type="entry name" value="CATION/H + ANTIPORTER"/>
    <property type="match status" value="1"/>
</dbReference>
<feature type="transmembrane region" description="Helical" evidence="11">
    <location>
        <begin position="170"/>
        <end position="192"/>
    </location>
</feature>
<evidence type="ECO:0000256" key="4">
    <source>
        <dbReference type="ARBA" id="ARBA00022448"/>
    </source>
</evidence>
<organism evidence="13 14">
    <name type="scientific">Fibroporia radiculosa</name>
    <dbReference type="NCBI Taxonomy" id="599839"/>
    <lineage>
        <taxon>Eukaryota</taxon>
        <taxon>Fungi</taxon>
        <taxon>Dikarya</taxon>
        <taxon>Basidiomycota</taxon>
        <taxon>Agaricomycotina</taxon>
        <taxon>Agaricomycetes</taxon>
        <taxon>Polyporales</taxon>
        <taxon>Fibroporiaceae</taxon>
        <taxon>Fibroporia</taxon>
    </lineage>
</organism>
<evidence type="ECO:0000256" key="8">
    <source>
        <dbReference type="ARBA" id="ARBA00023136"/>
    </source>
</evidence>
<dbReference type="Pfam" id="PF00999">
    <property type="entry name" value="Na_H_Exchanger"/>
    <property type="match status" value="1"/>
</dbReference>
<dbReference type="GO" id="GO:0016020">
    <property type="term" value="C:membrane"/>
    <property type="evidence" value="ECO:0007669"/>
    <property type="project" value="UniProtKB-SubCell"/>
</dbReference>
<keyword evidence="6 11" id="KW-1133">Transmembrane helix</keyword>
<keyword evidence="9" id="KW-0539">Nucleus</keyword>
<dbReference type="InterPro" id="IPR050794">
    <property type="entry name" value="CPA2_transporter"/>
</dbReference>
<evidence type="ECO:0000256" key="10">
    <source>
        <dbReference type="SAM" id="MobiDB-lite"/>
    </source>
</evidence>
<evidence type="ECO:0000256" key="11">
    <source>
        <dbReference type="SAM" id="Phobius"/>
    </source>
</evidence>
<evidence type="ECO:0000256" key="3">
    <source>
        <dbReference type="ARBA" id="ARBA00005287"/>
    </source>
</evidence>
<keyword evidence="14" id="KW-1185">Reference proteome</keyword>
<feature type="transmembrane region" description="Helical" evidence="11">
    <location>
        <begin position="362"/>
        <end position="382"/>
    </location>
</feature>
<gene>
    <name evidence="13" type="ORF">FIBRA_03820</name>
</gene>
<feature type="transmembrane region" description="Helical" evidence="11">
    <location>
        <begin position="403"/>
        <end position="422"/>
    </location>
</feature>
<dbReference type="OrthoDB" id="2687058at2759"/>
<feature type="transmembrane region" description="Helical" evidence="11">
    <location>
        <begin position="547"/>
        <end position="569"/>
    </location>
</feature>
<evidence type="ECO:0000256" key="9">
    <source>
        <dbReference type="ARBA" id="ARBA00023242"/>
    </source>
</evidence>
<evidence type="ECO:0000256" key="6">
    <source>
        <dbReference type="ARBA" id="ARBA00022989"/>
    </source>
</evidence>
<feature type="transmembrane region" description="Helical" evidence="11">
    <location>
        <begin position="483"/>
        <end position="505"/>
    </location>
</feature>
<dbReference type="GO" id="GO:0015297">
    <property type="term" value="F:antiporter activity"/>
    <property type="evidence" value="ECO:0007669"/>
    <property type="project" value="InterPro"/>
</dbReference>
<evidence type="ECO:0000313" key="13">
    <source>
        <dbReference type="EMBL" id="CCM01754.1"/>
    </source>
</evidence>
<dbReference type="Proteomes" id="UP000006352">
    <property type="component" value="Unassembled WGS sequence"/>
</dbReference>
<dbReference type="AlphaFoldDB" id="J4H2L9"/>
<dbReference type="PRINTS" id="PR00322">
    <property type="entry name" value="G10"/>
</dbReference>
<dbReference type="InterPro" id="IPR001748">
    <property type="entry name" value="BUD31"/>
</dbReference>
<dbReference type="Pfam" id="PF01125">
    <property type="entry name" value="BUD31"/>
    <property type="match status" value="1"/>
</dbReference>
<feature type="region of interest" description="Disordered" evidence="10">
    <location>
        <begin position="1"/>
        <end position="20"/>
    </location>
</feature>
<dbReference type="Gene3D" id="1.20.1530.20">
    <property type="match status" value="1"/>
</dbReference>
<feature type="transmembrane region" description="Helical" evidence="11">
    <location>
        <begin position="229"/>
        <end position="248"/>
    </location>
</feature>
<dbReference type="InterPro" id="IPR038770">
    <property type="entry name" value="Na+/solute_symporter_sf"/>
</dbReference>
<evidence type="ECO:0000256" key="5">
    <source>
        <dbReference type="ARBA" id="ARBA00022692"/>
    </source>
</evidence>
<feature type="transmembrane region" description="Helical" evidence="11">
    <location>
        <begin position="297"/>
        <end position="320"/>
    </location>
</feature>
<keyword evidence="7" id="KW-0406">Ion transport</keyword>
<dbReference type="InParanoid" id="J4H2L9"/>
<accession>J4H2L9</accession>
<evidence type="ECO:0000313" key="14">
    <source>
        <dbReference type="Proteomes" id="UP000006352"/>
    </source>
</evidence>
<keyword evidence="5 11" id="KW-0812">Transmembrane</keyword>
<reference evidence="13 14" key="1">
    <citation type="journal article" date="2012" name="Appl. Environ. Microbiol.">
        <title>Short-read sequencing for genomic analysis of the brown rot fungus Fibroporia radiculosa.</title>
        <authorList>
            <person name="Tang J.D."/>
            <person name="Perkins A.D."/>
            <person name="Sonstegard T.S."/>
            <person name="Schroeder S.G."/>
            <person name="Burgess S.C."/>
            <person name="Diehl S.V."/>
        </authorList>
    </citation>
    <scope>NUCLEOTIDE SEQUENCE [LARGE SCALE GENOMIC DNA]</scope>
    <source>
        <strain evidence="13 14">TFFH 294</strain>
    </source>
</reference>
<feature type="domain" description="Cation/H+ exchanger transmembrane" evidence="12">
    <location>
        <begin position="186"/>
        <end position="564"/>
    </location>
</feature>
<evidence type="ECO:0000259" key="12">
    <source>
        <dbReference type="Pfam" id="PF00999"/>
    </source>
</evidence>
<proteinExistence type="inferred from homology"/>
<dbReference type="InterPro" id="IPR006153">
    <property type="entry name" value="Cation/H_exchanger_TM"/>
</dbReference>
<dbReference type="GO" id="GO:1902600">
    <property type="term" value="P:proton transmembrane transport"/>
    <property type="evidence" value="ECO:0007669"/>
    <property type="project" value="InterPro"/>
</dbReference>
<feature type="transmembrane region" description="Helical" evidence="11">
    <location>
        <begin position="199"/>
        <end position="217"/>
    </location>
</feature>
<evidence type="ECO:0000256" key="1">
    <source>
        <dbReference type="ARBA" id="ARBA00004123"/>
    </source>
</evidence>
<protein>
    <recommendedName>
        <fullName evidence="12">Cation/H+ exchanger transmembrane domain-containing protein</fullName>
    </recommendedName>
</protein>
<feature type="transmembrane region" description="Helical" evidence="11">
    <location>
        <begin position="517"/>
        <end position="541"/>
    </location>
</feature>
<feature type="transmembrane region" description="Helical" evidence="11">
    <location>
        <begin position="269"/>
        <end position="291"/>
    </location>
</feature>
<feature type="compositionally biased region" description="Basic residues" evidence="10">
    <location>
        <begin position="1"/>
        <end position="10"/>
    </location>
</feature>
<sequence length="796" mass="87251">MPKIRTTRTKKPPEGFEDIEGILDDYAKKMRDAENESHEGKRKTESLWPIMRISHTRSRYIYELYYKREAISKELYDWLLKEGYADANLIAKWKKSGYEKLCCVRCIQTRSGQLLVDFRRQGSLAWIFKMGVLVREFLDVTRMFKRASAPEQSVLFAGQNPIAYNPNDPLPLWVVQILVIIGMTQLLALILGRIRQPRVIAEVIGGILLGPSVMGRIPGFLTNIFPTTSMPVLVLTSDIGIMLFLFLVGMEIDVRVMRRNARASSIISIVGLVVPLGLGAALAVPIYHTFIDDTVNFGYFILFIAVAVGITAFPVLCRILTELKLVETTVGVTVLAAGVGNDIIGWILLALSVALVNASNGITALYILLSAVAYVLFLTLPVRWAYHWLARRTGCIEKGQPNLMMMTLTIVIVLVSGFFTDIIGIHPIFGGFVAGIIIPHQNGYAIALVEKIEDLVAVLFLPIYFTISGLRTDLGLLNNGITWGYTILICVVSFFSKFIGCSIAAKLTGFTVRESGAVGSLMACKGLVELIALNVGLQAGILNTRVFSMFVLHALVTTFVTTPLVLLFYPERVRVHADALQGGAVGKIEKGASSGPGGPLSDTVKTTFTMVLDRVEQLPAAMTLAQLLQLPSTGVSASIDFKASDPQITPPSPTETAITVDALRLIELTDRASAVLKSHQADMLARSDPVLNVFRTFGQLNHLNVSTSLSVLGQEDYPLRVVQHVRETGSQMVIFPWTSTLPGNGISDERSDGTGSSSSLLGPFDSMKRDWASPAMPTHFMRGHVPRLLTLLWGPR</sequence>
<dbReference type="GO" id="GO:0005634">
    <property type="term" value="C:nucleus"/>
    <property type="evidence" value="ECO:0007669"/>
    <property type="project" value="UniProtKB-SubCell"/>
</dbReference>
<name>J4H2L9_9APHY</name>
<dbReference type="FunCoup" id="J4H2L9">
    <property type="interactions" value="13"/>
</dbReference>
<dbReference type="RefSeq" id="XP_012181037.1">
    <property type="nucleotide sequence ID" value="XM_012325647.1"/>
</dbReference>
<keyword evidence="4" id="KW-0813">Transport</keyword>
<comment type="subcellular location">
    <subcellularLocation>
        <location evidence="2">Membrane</location>
        <topology evidence="2">Multi-pass membrane protein</topology>
    </subcellularLocation>
    <subcellularLocation>
        <location evidence="1">Nucleus</location>
    </subcellularLocation>
</comment>
<dbReference type="GeneID" id="24096665"/>
<dbReference type="STRING" id="599839.J4H2L9"/>
<evidence type="ECO:0000256" key="7">
    <source>
        <dbReference type="ARBA" id="ARBA00023065"/>
    </source>
</evidence>
<dbReference type="PANTHER" id="PTHR32468:SF0">
    <property type="entry name" value="K(+)_H(+) ANTIPORTER 1"/>
    <property type="match status" value="1"/>
</dbReference>
<keyword evidence="8 11" id="KW-0472">Membrane</keyword>
<comment type="similarity">
    <text evidence="3">Belongs to the BUD31 (G10) family.</text>
</comment>
<dbReference type="EMBL" id="HE797048">
    <property type="protein sequence ID" value="CCM01754.1"/>
    <property type="molecule type" value="Genomic_DNA"/>
</dbReference>
<feature type="transmembrane region" description="Helical" evidence="11">
    <location>
        <begin position="332"/>
        <end position="356"/>
    </location>
</feature>
<evidence type="ECO:0000256" key="2">
    <source>
        <dbReference type="ARBA" id="ARBA00004141"/>
    </source>
</evidence>
<dbReference type="HOGENOM" id="CLU_353023_0_0_1"/>